<evidence type="ECO:0000256" key="2">
    <source>
        <dbReference type="SAM" id="MobiDB-lite"/>
    </source>
</evidence>
<gene>
    <name evidence="4" type="ORF">NQ318_021497</name>
</gene>
<dbReference type="Pfam" id="PF00397">
    <property type="entry name" value="WW"/>
    <property type="match status" value="1"/>
</dbReference>
<dbReference type="CDD" id="cd00201">
    <property type="entry name" value="WW"/>
    <property type="match status" value="1"/>
</dbReference>
<comment type="caution">
    <text evidence="4">The sequence shown here is derived from an EMBL/GenBank/DDBJ whole genome shotgun (WGS) entry which is preliminary data.</text>
</comment>
<keyword evidence="5" id="KW-1185">Reference proteome</keyword>
<organism evidence="4 5">
    <name type="scientific">Aromia moschata</name>
    <dbReference type="NCBI Taxonomy" id="1265417"/>
    <lineage>
        <taxon>Eukaryota</taxon>
        <taxon>Metazoa</taxon>
        <taxon>Ecdysozoa</taxon>
        <taxon>Arthropoda</taxon>
        <taxon>Hexapoda</taxon>
        <taxon>Insecta</taxon>
        <taxon>Pterygota</taxon>
        <taxon>Neoptera</taxon>
        <taxon>Endopterygota</taxon>
        <taxon>Coleoptera</taxon>
        <taxon>Polyphaga</taxon>
        <taxon>Cucujiformia</taxon>
        <taxon>Chrysomeloidea</taxon>
        <taxon>Cerambycidae</taxon>
        <taxon>Cerambycinae</taxon>
        <taxon>Callichromatini</taxon>
        <taxon>Aromia</taxon>
    </lineage>
</organism>
<dbReference type="GO" id="GO:0070063">
    <property type="term" value="F:RNA polymerase binding"/>
    <property type="evidence" value="ECO:0007669"/>
    <property type="project" value="InterPro"/>
</dbReference>
<reference evidence="4" key="1">
    <citation type="journal article" date="2023" name="Insect Mol. Biol.">
        <title>Genome sequencing provides insights into the evolution of gene families encoding plant cell wall-degrading enzymes in longhorned beetles.</title>
        <authorList>
            <person name="Shin N.R."/>
            <person name="Okamura Y."/>
            <person name="Kirsch R."/>
            <person name="Pauchet Y."/>
        </authorList>
    </citation>
    <scope>NUCLEOTIDE SEQUENCE</scope>
    <source>
        <strain evidence="4">AMC_N1</strain>
    </source>
</reference>
<sequence length="94" mass="10164">MGSGPPQMNQSGGPPGQFPAAPASAGGIDPNTEIWVETKTAEGKSYFYNARTRETTWTKPDSPNVKVISQDQVEAMAQAASDWPKTHLLLHRLL</sequence>
<dbReference type="InterPro" id="IPR045148">
    <property type="entry name" value="TCRG1-like"/>
</dbReference>
<dbReference type="InterPro" id="IPR036020">
    <property type="entry name" value="WW_dom_sf"/>
</dbReference>
<dbReference type="PANTHER" id="PTHR15377:SF3">
    <property type="entry name" value="WW DOMAIN-CONTAINING PROTEIN"/>
    <property type="match status" value="1"/>
</dbReference>
<dbReference type="PANTHER" id="PTHR15377">
    <property type="entry name" value="TRANSCRIPTION ELONGATION REGULATOR 1"/>
    <property type="match status" value="1"/>
</dbReference>
<evidence type="ECO:0000259" key="3">
    <source>
        <dbReference type="PROSITE" id="PS50020"/>
    </source>
</evidence>
<dbReference type="GO" id="GO:0003712">
    <property type="term" value="F:transcription coregulator activity"/>
    <property type="evidence" value="ECO:0007669"/>
    <property type="project" value="TreeGrafter"/>
</dbReference>
<proteinExistence type="predicted"/>
<dbReference type="PROSITE" id="PS50020">
    <property type="entry name" value="WW_DOMAIN_2"/>
    <property type="match status" value="1"/>
</dbReference>
<evidence type="ECO:0000313" key="4">
    <source>
        <dbReference type="EMBL" id="KAJ8961879.1"/>
    </source>
</evidence>
<name>A0AAV8ZEU5_9CUCU</name>
<accession>A0AAV8ZEU5</accession>
<dbReference type="Gene3D" id="2.20.70.10">
    <property type="match status" value="1"/>
</dbReference>
<protein>
    <recommendedName>
        <fullName evidence="3">WW domain-containing protein</fullName>
    </recommendedName>
</protein>
<dbReference type="PROSITE" id="PS01159">
    <property type="entry name" value="WW_DOMAIN_1"/>
    <property type="match status" value="1"/>
</dbReference>
<feature type="compositionally biased region" description="Low complexity" evidence="2">
    <location>
        <begin position="18"/>
        <end position="27"/>
    </location>
</feature>
<feature type="region of interest" description="Disordered" evidence="2">
    <location>
        <begin position="1"/>
        <end position="31"/>
    </location>
</feature>
<dbReference type="Proteomes" id="UP001162162">
    <property type="component" value="Unassembled WGS sequence"/>
</dbReference>
<dbReference type="AlphaFoldDB" id="A0AAV8ZEU5"/>
<dbReference type="GO" id="GO:0005634">
    <property type="term" value="C:nucleus"/>
    <property type="evidence" value="ECO:0007669"/>
    <property type="project" value="TreeGrafter"/>
</dbReference>
<dbReference type="EMBL" id="JAPWTK010000004">
    <property type="protein sequence ID" value="KAJ8961879.1"/>
    <property type="molecule type" value="Genomic_DNA"/>
</dbReference>
<feature type="domain" description="WW" evidence="3">
    <location>
        <begin position="29"/>
        <end position="62"/>
    </location>
</feature>
<dbReference type="SUPFAM" id="SSF51045">
    <property type="entry name" value="WW domain"/>
    <property type="match status" value="1"/>
</dbReference>
<dbReference type="InterPro" id="IPR001202">
    <property type="entry name" value="WW_dom"/>
</dbReference>
<evidence type="ECO:0000256" key="1">
    <source>
        <dbReference type="ARBA" id="ARBA00022737"/>
    </source>
</evidence>
<dbReference type="SMART" id="SM00456">
    <property type="entry name" value="WW"/>
    <property type="match status" value="1"/>
</dbReference>
<keyword evidence="1" id="KW-0677">Repeat</keyword>
<evidence type="ECO:0000313" key="5">
    <source>
        <dbReference type="Proteomes" id="UP001162162"/>
    </source>
</evidence>